<name>A0A9Q9EGC1_9PEZI</name>
<organism evidence="2 3">
    <name type="scientific">Septoria linicola</name>
    <dbReference type="NCBI Taxonomy" id="215465"/>
    <lineage>
        <taxon>Eukaryota</taxon>
        <taxon>Fungi</taxon>
        <taxon>Dikarya</taxon>
        <taxon>Ascomycota</taxon>
        <taxon>Pezizomycotina</taxon>
        <taxon>Dothideomycetes</taxon>
        <taxon>Dothideomycetidae</taxon>
        <taxon>Mycosphaerellales</taxon>
        <taxon>Mycosphaerellaceae</taxon>
        <taxon>Septoria</taxon>
    </lineage>
</organism>
<evidence type="ECO:0000313" key="3">
    <source>
        <dbReference type="Proteomes" id="UP001056384"/>
    </source>
</evidence>
<protein>
    <submittedName>
        <fullName evidence="2">Tox-ART-HYD1 domain-containing protein</fullName>
    </submittedName>
</protein>
<reference evidence="2" key="1">
    <citation type="submission" date="2022-06" db="EMBL/GenBank/DDBJ databases">
        <title>Complete genome sequences of two strains of the flax pathogen Septoria linicola.</title>
        <authorList>
            <person name="Lapalu N."/>
            <person name="Simon A."/>
            <person name="Demenou B."/>
            <person name="Paumier D."/>
            <person name="Guillot M.-P."/>
            <person name="Gout L."/>
            <person name="Valade R."/>
        </authorList>
    </citation>
    <scope>NUCLEOTIDE SEQUENCE</scope>
    <source>
        <strain evidence="2">SE15195</strain>
    </source>
</reference>
<gene>
    <name evidence="2" type="ORF">Slin15195_G039900</name>
</gene>
<keyword evidence="3" id="KW-1185">Reference proteome</keyword>
<accession>A0A9Q9EGC1</accession>
<sequence>MAAVEFTSPPKRAPRSLCHYTNEAGYNAILQSQTLKASVVEGKKSTHYGRGVYFTTLMPVELSLWGHYEGIRRIFADVTQHSVERTCYYFELDISEQWRVVGARFDGLDRCEDIWIVRGESDLDIRGHIRKHGKTDIGHKCDELVSHVARDYAYRLNTEHAESKRAIPEPVDTRTWGERDDHAAREYSRKRPMVFIGGQAMSRPEGWYEDYNSQH</sequence>
<evidence type="ECO:0000259" key="1">
    <source>
        <dbReference type="Pfam" id="PF15633"/>
    </source>
</evidence>
<proteinExistence type="predicted"/>
<dbReference type="Proteomes" id="UP001056384">
    <property type="component" value="Chromosome 3"/>
</dbReference>
<dbReference type="EMBL" id="CP099420">
    <property type="protein sequence ID" value="USW50671.1"/>
    <property type="molecule type" value="Genomic_DNA"/>
</dbReference>
<dbReference type="InterPro" id="IPR028920">
    <property type="entry name" value="Tox-ART-HYD1_dom"/>
</dbReference>
<evidence type="ECO:0000313" key="2">
    <source>
        <dbReference type="EMBL" id="USW50671.1"/>
    </source>
</evidence>
<dbReference type="Pfam" id="PF15633">
    <property type="entry name" value="Tox-ART-HYD1"/>
    <property type="match status" value="1"/>
</dbReference>
<feature type="domain" description="Tox-ART-HYD1" evidence="1">
    <location>
        <begin position="17"/>
        <end position="61"/>
    </location>
</feature>
<dbReference type="AlphaFoldDB" id="A0A9Q9EGC1"/>